<evidence type="ECO:0000256" key="4">
    <source>
        <dbReference type="ARBA" id="ARBA00023002"/>
    </source>
</evidence>
<keyword evidence="3" id="KW-0274">FAD</keyword>
<dbReference type="InterPro" id="IPR006076">
    <property type="entry name" value="FAD-dep_OxRdtase"/>
</dbReference>
<evidence type="ECO:0000256" key="3">
    <source>
        <dbReference type="ARBA" id="ARBA00022827"/>
    </source>
</evidence>
<keyword evidence="4" id="KW-0560">Oxidoreductase</keyword>
<gene>
    <name evidence="7" type="ORF">LCGC14_0047060</name>
</gene>
<dbReference type="GO" id="GO:0047545">
    <property type="term" value="F:(S)-2-hydroxyglutarate dehydrogenase activity"/>
    <property type="evidence" value="ECO:0007669"/>
    <property type="project" value="TreeGrafter"/>
</dbReference>
<evidence type="ECO:0000256" key="1">
    <source>
        <dbReference type="ARBA" id="ARBA00001974"/>
    </source>
</evidence>
<dbReference type="PANTHER" id="PTHR43104:SF4">
    <property type="entry name" value="L-2-HYDROXYGLUTARATE DEHYDROGENASE, MITOCHONDRIAL"/>
    <property type="match status" value="1"/>
</dbReference>
<organism evidence="7">
    <name type="scientific">marine sediment metagenome</name>
    <dbReference type="NCBI Taxonomy" id="412755"/>
    <lineage>
        <taxon>unclassified sequences</taxon>
        <taxon>metagenomes</taxon>
        <taxon>ecological metagenomes</taxon>
    </lineage>
</organism>
<proteinExistence type="inferred from homology"/>
<dbReference type="AlphaFoldDB" id="A0A0F9YT89"/>
<evidence type="ECO:0000256" key="2">
    <source>
        <dbReference type="ARBA" id="ARBA00022630"/>
    </source>
</evidence>
<name>A0A0F9YT89_9ZZZZ</name>
<dbReference type="InterPro" id="IPR036188">
    <property type="entry name" value="FAD/NAD-bd_sf"/>
</dbReference>
<accession>A0A0F9YT89</accession>
<dbReference type="Gene3D" id="3.30.9.10">
    <property type="entry name" value="D-Amino Acid Oxidase, subunit A, domain 2"/>
    <property type="match status" value="1"/>
</dbReference>
<dbReference type="Gene3D" id="3.50.50.60">
    <property type="entry name" value="FAD/NAD(P)-binding domain"/>
    <property type="match status" value="1"/>
</dbReference>
<comment type="cofactor">
    <cofactor evidence="1">
        <name>FAD</name>
        <dbReference type="ChEBI" id="CHEBI:57692"/>
    </cofactor>
</comment>
<dbReference type="Pfam" id="PF01266">
    <property type="entry name" value="DAO"/>
    <property type="match status" value="1"/>
</dbReference>
<evidence type="ECO:0000256" key="5">
    <source>
        <dbReference type="ARBA" id="ARBA00037941"/>
    </source>
</evidence>
<sequence>MVRLGTEIMATDFDLVVIGAGVVGLAIAQRAARSGRSVLVLEQEDWIGQHSSSRNSEVIHAGIYYSPGSLKARLCVEGRDRLYAWCEKYGVPHRRIGKLLVAVEAAEIPALQQLQANATANGVALEWLDAAQVHELEPEVRAVAGLFSAQTGIVDSHALMQSFEAALQLAGGPVVCRSQVQRIAPQESHLRLEGVSNAEPFVLTAGQVINAAGIFATQVQQTVVGAKQIPATYWCQGRYFSYAGSSPFRHLVYPMPEVDTAGLGVHATLDIGGQLRFGPDVRYIDKLDYRVDATLKQSFANAVQRYWPDCDPERLQAAYAGVRAKLSRAGEPAMDFVLQDQTIHGVAGLISLFGIESPGLTASLAIAEQVQQMLDAG</sequence>
<comment type="caution">
    <text evidence="7">The sequence shown here is derived from an EMBL/GenBank/DDBJ whole genome shotgun (WGS) entry which is preliminary data.</text>
</comment>
<comment type="similarity">
    <text evidence="5">Belongs to the L2HGDH family.</text>
</comment>
<protein>
    <recommendedName>
        <fullName evidence="6">FAD dependent oxidoreductase domain-containing protein</fullName>
    </recommendedName>
</protein>
<keyword evidence="2" id="KW-0285">Flavoprotein</keyword>
<dbReference type="EMBL" id="LAZR01000010">
    <property type="protein sequence ID" value="KKO08014.1"/>
    <property type="molecule type" value="Genomic_DNA"/>
</dbReference>
<reference evidence="7" key="1">
    <citation type="journal article" date="2015" name="Nature">
        <title>Complex archaea that bridge the gap between prokaryotes and eukaryotes.</title>
        <authorList>
            <person name="Spang A."/>
            <person name="Saw J.H."/>
            <person name="Jorgensen S.L."/>
            <person name="Zaremba-Niedzwiedzka K."/>
            <person name="Martijn J."/>
            <person name="Lind A.E."/>
            <person name="van Eijk R."/>
            <person name="Schleper C."/>
            <person name="Guy L."/>
            <person name="Ettema T.J."/>
        </authorList>
    </citation>
    <scope>NUCLEOTIDE SEQUENCE</scope>
</reference>
<dbReference type="PANTHER" id="PTHR43104">
    <property type="entry name" value="L-2-HYDROXYGLUTARATE DEHYDROGENASE, MITOCHONDRIAL"/>
    <property type="match status" value="1"/>
</dbReference>
<evidence type="ECO:0000259" key="6">
    <source>
        <dbReference type="Pfam" id="PF01266"/>
    </source>
</evidence>
<evidence type="ECO:0000313" key="7">
    <source>
        <dbReference type="EMBL" id="KKO08014.1"/>
    </source>
</evidence>
<feature type="domain" description="FAD dependent oxidoreductase" evidence="6">
    <location>
        <begin position="14"/>
        <end position="371"/>
    </location>
</feature>
<dbReference type="SUPFAM" id="SSF51905">
    <property type="entry name" value="FAD/NAD(P)-binding domain"/>
    <property type="match status" value="1"/>
</dbReference>